<feature type="signal peptide" evidence="3">
    <location>
        <begin position="1"/>
        <end position="25"/>
    </location>
</feature>
<dbReference type="SMART" id="SM00978">
    <property type="entry name" value="Tim44"/>
    <property type="match status" value="1"/>
</dbReference>
<keyword evidence="2" id="KW-0472">Membrane</keyword>
<keyword evidence="3" id="KW-0732">Signal</keyword>
<keyword evidence="2" id="KW-0812">Transmembrane</keyword>
<dbReference type="SUPFAM" id="SSF54427">
    <property type="entry name" value="NTF2-like"/>
    <property type="match status" value="1"/>
</dbReference>
<protein>
    <submittedName>
        <fullName evidence="5">Tim44-like domain protein</fullName>
    </submittedName>
</protein>
<evidence type="ECO:0000259" key="4">
    <source>
        <dbReference type="SMART" id="SM00978"/>
    </source>
</evidence>
<dbReference type="EMBL" id="RJML01000002">
    <property type="protein sequence ID" value="RSI11463.1"/>
    <property type="molecule type" value="Genomic_DNA"/>
</dbReference>
<keyword evidence="2" id="KW-1133">Transmembrane helix</keyword>
<dbReference type="RefSeq" id="WP_125340408.1">
    <property type="nucleotide sequence ID" value="NZ_CP076614.1"/>
</dbReference>
<evidence type="ECO:0000256" key="1">
    <source>
        <dbReference type="SAM" id="MobiDB-lite"/>
    </source>
</evidence>
<evidence type="ECO:0000256" key="3">
    <source>
        <dbReference type="SAM" id="SignalP"/>
    </source>
</evidence>
<feature type="transmembrane region" description="Helical" evidence="2">
    <location>
        <begin position="76"/>
        <end position="97"/>
    </location>
</feature>
<feature type="chain" id="PRO_5018670056" evidence="3">
    <location>
        <begin position="26"/>
        <end position="323"/>
    </location>
</feature>
<dbReference type="Gene3D" id="3.10.450.240">
    <property type="match status" value="1"/>
</dbReference>
<dbReference type="Proteomes" id="UP000269317">
    <property type="component" value="Unassembled WGS sequence"/>
</dbReference>
<proteinExistence type="predicted"/>
<dbReference type="InterPro" id="IPR032710">
    <property type="entry name" value="NTF2-like_dom_sf"/>
</dbReference>
<reference evidence="5 6" key="1">
    <citation type="submission" date="2018-11" db="EMBL/GenBank/DDBJ databases">
        <title>Species Designations Belie Phenotypic and Genotypic Heterogeneity in Oral Streptococci.</title>
        <authorList>
            <person name="Velsko I."/>
        </authorList>
    </citation>
    <scope>NUCLEOTIDE SEQUENCE [LARGE SCALE GENOMIC DNA]</scope>
    <source>
        <strain evidence="5 6">KLC03</strain>
    </source>
</reference>
<dbReference type="InterPro" id="IPR007379">
    <property type="entry name" value="Tim44-like_dom"/>
</dbReference>
<evidence type="ECO:0000313" key="6">
    <source>
        <dbReference type="Proteomes" id="UP000269317"/>
    </source>
</evidence>
<comment type="caution">
    <text evidence="5">The sequence shown here is derived from an EMBL/GenBank/DDBJ whole genome shotgun (WGS) entry which is preliminary data.</text>
</comment>
<feature type="domain" description="Tim44-like" evidence="4">
    <location>
        <begin position="128"/>
        <end position="268"/>
    </location>
</feature>
<evidence type="ECO:0000256" key="2">
    <source>
        <dbReference type="SAM" id="Phobius"/>
    </source>
</evidence>
<name>A0A3R9GPC9_STRSA</name>
<organism evidence="5 6">
    <name type="scientific">Streptococcus sanguinis</name>
    <dbReference type="NCBI Taxonomy" id="1305"/>
    <lineage>
        <taxon>Bacteria</taxon>
        <taxon>Bacillati</taxon>
        <taxon>Bacillota</taxon>
        <taxon>Bacilli</taxon>
        <taxon>Lactobacillales</taxon>
        <taxon>Streptococcaceae</taxon>
        <taxon>Streptococcus</taxon>
    </lineage>
</organism>
<accession>A0A3R9GPC9</accession>
<sequence>MKKSTLAFVASLLALLLVLAPTVDAGVGNSKSGGSRKSGGSNRSGRSSWSGGSNRSGRSSWSGGTSSYSSSSESGAGLGSSGALGVVAIVAVGGIFFKIVKGMGGDIYSSNDVEMTTEERVGRQIQNNQEAIRELKRLDPYFDEESFLSQAKAVYLHLQSAWTEKDWASVRNLESPSLYEQHRTQLQEHIRAKTTNVLERVCVEDSKIKDFYPNPQGHDRLEVILSSTMRDYIKDDETGRIIEGDPSKELFTVYRMNFIRVHGAQTEGIAKDDVSSDHCPNCGAPLTIDSGSKCEYCQASLIRTAQDWVLDTYDVVDEIEFYK</sequence>
<dbReference type="AlphaFoldDB" id="A0A3R9GPC9"/>
<evidence type="ECO:0000313" key="5">
    <source>
        <dbReference type="EMBL" id="RSI11463.1"/>
    </source>
</evidence>
<gene>
    <name evidence="5" type="ORF">D8887_02025</name>
</gene>
<dbReference type="Pfam" id="PF04280">
    <property type="entry name" value="Tim44"/>
    <property type="match status" value="1"/>
</dbReference>
<feature type="region of interest" description="Disordered" evidence="1">
    <location>
        <begin position="28"/>
        <end position="66"/>
    </location>
</feature>